<evidence type="ECO:0000313" key="3">
    <source>
        <dbReference type="Proteomes" id="UP000640335"/>
    </source>
</evidence>
<dbReference type="Gene3D" id="1.10.3210.10">
    <property type="entry name" value="Hypothetical protein af1432"/>
    <property type="match status" value="2"/>
</dbReference>
<sequence length="422" mass="48888">MDRNTKLKNILSTFVSAYSKFDNNIIVHSKEVAFLTLSICNALSIDEIKKKDIMVAAYLHDIAASRTNLLDSLKKFDTVEYHAHCIYGYVFFDTFMPCNNFSKYILYHHEPFNSKNIINNIEIPIESNILKIADDISIFKLTDNDITIDKIREFLLSRKDLYNPIYLDIFLSNYGDEILKKLLDKSYLEYLADYGDEILINNTDFVTLVEAMAFVLDFKCEITTMHSQTVSLFSVLLAKEFDLPDIFEIRVGSLLHDIGKLAIPDSILKKPSSLTPEEFEVMKKHVEYTYEILSNLKNEKILKIASNHHEKLNGQGYPKGISDLSFQERLVSVADIFAALTQKRSYKNGYSKEKTIEILRNCANNCEIDTCIVNKVIEKYDYFIDMNFELNETYNNKINLLKEKYNTLSSYNEFINFKINPT</sequence>
<gene>
    <name evidence="2" type="ORF">H9660_12610</name>
</gene>
<dbReference type="SMART" id="SM00471">
    <property type="entry name" value="HDc"/>
    <property type="match status" value="2"/>
</dbReference>
<dbReference type="SUPFAM" id="SSF109604">
    <property type="entry name" value="HD-domain/PDEase-like"/>
    <property type="match status" value="2"/>
</dbReference>
<keyword evidence="3" id="KW-1185">Reference proteome</keyword>
<dbReference type="EMBL" id="JACSQZ010000054">
    <property type="protein sequence ID" value="MBD7915988.1"/>
    <property type="molecule type" value="Genomic_DNA"/>
</dbReference>
<dbReference type="InterPro" id="IPR003607">
    <property type="entry name" value="HD/PDEase_dom"/>
</dbReference>
<dbReference type="RefSeq" id="WP_191750738.1">
    <property type="nucleotide sequence ID" value="NZ_JACSQZ010000054.1"/>
</dbReference>
<dbReference type="PROSITE" id="PS51832">
    <property type="entry name" value="HD_GYP"/>
    <property type="match status" value="1"/>
</dbReference>
<dbReference type="Pfam" id="PF13487">
    <property type="entry name" value="HD_5"/>
    <property type="match status" value="1"/>
</dbReference>
<protein>
    <submittedName>
        <fullName evidence="2">HD domain-containing protein</fullName>
    </submittedName>
</protein>
<name>A0ABR8Q6E4_9CLOT</name>
<dbReference type="InterPro" id="IPR006674">
    <property type="entry name" value="HD_domain"/>
</dbReference>
<feature type="domain" description="HD-GYP" evidence="1">
    <location>
        <begin position="201"/>
        <end position="392"/>
    </location>
</feature>
<dbReference type="Pfam" id="PF01966">
    <property type="entry name" value="HD"/>
    <property type="match status" value="1"/>
</dbReference>
<accession>A0ABR8Q6E4</accession>
<evidence type="ECO:0000259" key="1">
    <source>
        <dbReference type="PROSITE" id="PS51832"/>
    </source>
</evidence>
<comment type="caution">
    <text evidence="2">The sequence shown here is derived from an EMBL/GenBank/DDBJ whole genome shotgun (WGS) entry which is preliminary data.</text>
</comment>
<dbReference type="CDD" id="cd00077">
    <property type="entry name" value="HDc"/>
    <property type="match status" value="2"/>
</dbReference>
<dbReference type="InterPro" id="IPR037522">
    <property type="entry name" value="HD_GYP_dom"/>
</dbReference>
<organism evidence="2 3">
    <name type="scientific">Clostridium gallinarum</name>
    <dbReference type="NCBI Taxonomy" id="2762246"/>
    <lineage>
        <taxon>Bacteria</taxon>
        <taxon>Bacillati</taxon>
        <taxon>Bacillota</taxon>
        <taxon>Clostridia</taxon>
        <taxon>Eubacteriales</taxon>
        <taxon>Clostridiaceae</taxon>
        <taxon>Clostridium</taxon>
    </lineage>
</organism>
<dbReference type="Proteomes" id="UP000640335">
    <property type="component" value="Unassembled WGS sequence"/>
</dbReference>
<dbReference type="PANTHER" id="PTHR43155">
    <property type="entry name" value="CYCLIC DI-GMP PHOSPHODIESTERASE PA4108-RELATED"/>
    <property type="match status" value="1"/>
</dbReference>
<dbReference type="PANTHER" id="PTHR43155:SF1">
    <property type="entry name" value="3'3'-CGAMP-SPECIFIC PHOSPHODIESTERASE 1"/>
    <property type="match status" value="1"/>
</dbReference>
<evidence type="ECO:0000313" key="2">
    <source>
        <dbReference type="EMBL" id="MBD7915988.1"/>
    </source>
</evidence>
<reference evidence="2 3" key="1">
    <citation type="submission" date="2020-08" db="EMBL/GenBank/DDBJ databases">
        <title>A Genomic Blueprint of the Chicken Gut Microbiome.</title>
        <authorList>
            <person name="Gilroy R."/>
            <person name="Ravi A."/>
            <person name="Getino M."/>
            <person name="Pursley I."/>
            <person name="Horton D.L."/>
            <person name="Alikhan N.-F."/>
            <person name="Baker D."/>
            <person name="Gharbi K."/>
            <person name="Hall N."/>
            <person name="Watson M."/>
            <person name="Adriaenssens E.M."/>
            <person name="Foster-Nyarko E."/>
            <person name="Jarju S."/>
            <person name="Secka A."/>
            <person name="Antonio M."/>
            <person name="Oren A."/>
            <person name="Chaudhuri R."/>
            <person name="La Ragione R.M."/>
            <person name="Hildebrand F."/>
            <person name="Pallen M.J."/>
        </authorList>
    </citation>
    <scope>NUCLEOTIDE SEQUENCE [LARGE SCALE GENOMIC DNA]</scope>
    <source>
        <strain evidence="2 3">Sa3CUN1</strain>
    </source>
</reference>
<proteinExistence type="predicted"/>